<dbReference type="OrthoDB" id="9765680at2"/>
<dbReference type="SUPFAM" id="SSF56801">
    <property type="entry name" value="Acetyl-CoA synthetase-like"/>
    <property type="match status" value="1"/>
</dbReference>
<keyword evidence="9" id="KW-1185">Reference proteome</keyword>
<evidence type="ECO:0000256" key="5">
    <source>
        <dbReference type="ARBA" id="ARBA00022840"/>
    </source>
</evidence>
<accession>A0A1M6C9W4</accession>
<feature type="domain" description="AMP-binding enzyme C-terminal" evidence="7">
    <location>
        <begin position="407"/>
        <end position="480"/>
    </location>
</feature>
<dbReference type="FunFam" id="3.30.300.30:FF:000008">
    <property type="entry name" value="2,3-dihydroxybenzoate-AMP ligase"/>
    <property type="match status" value="1"/>
</dbReference>
<dbReference type="InterPro" id="IPR000873">
    <property type="entry name" value="AMP-dep_synth/lig_dom"/>
</dbReference>
<name>A0A1M6C9W4_9FLAO</name>
<dbReference type="Gene3D" id="3.30.300.30">
    <property type="match status" value="1"/>
</dbReference>
<dbReference type="Proteomes" id="UP000184543">
    <property type="component" value="Unassembled WGS sequence"/>
</dbReference>
<reference evidence="9" key="1">
    <citation type="submission" date="2016-11" db="EMBL/GenBank/DDBJ databases">
        <authorList>
            <person name="Varghese N."/>
            <person name="Submissions S."/>
        </authorList>
    </citation>
    <scope>NUCLEOTIDE SEQUENCE [LARGE SCALE GENOMIC DNA]</scope>
    <source>
        <strain evidence="9">DSM 19858</strain>
    </source>
</reference>
<dbReference type="GO" id="GO:0008756">
    <property type="term" value="F:o-succinylbenzoate-CoA ligase activity"/>
    <property type="evidence" value="ECO:0007669"/>
    <property type="project" value="InterPro"/>
</dbReference>
<organism evidence="8 9">
    <name type="scientific">Pseudozobellia thermophila</name>
    <dbReference type="NCBI Taxonomy" id="192903"/>
    <lineage>
        <taxon>Bacteria</taxon>
        <taxon>Pseudomonadati</taxon>
        <taxon>Bacteroidota</taxon>
        <taxon>Flavobacteriia</taxon>
        <taxon>Flavobacteriales</taxon>
        <taxon>Flavobacteriaceae</taxon>
        <taxon>Pseudozobellia</taxon>
    </lineage>
</organism>
<dbReference type="Pfam" id="PF13193">
    <property type="entry name" value="AMP-binding_C"/>
    <property type="match status" value="1"/>
</dbReference>
<dbReference type="PANTHER" id="PTHR43201">
    <property type="entry name" value="ACYL-COA SYNTHETASE"/>
    <property type="match status" value="1"/>
</dbReference>
<dbReference type="GO" id="GO:0009234">
    <property type="term" value="P:menaquinone biosynthetic process"/>
    <property type="evidence" value="ECO:0007669"/>
    <property type="project" value="UniProtKB-KW"/>
</dbReference>
<evidence type="ECO:0000256" key="4">
    <source>
        <dbReference type="ARBA" id="ARBA00022741"/>
    </source>
</evidence>
<dbReference type="EMBL" id="FQYU01000001">
    <property type="protein sequence ID" value="SHI57581.1"/>
    <property type="molecule type" value="Genomic_DNA"/>
</dbReference>
<evidence type="ECO:0000259" key="7">
    <source>
        <dbReference type="Pfam" id="PF13193"/>
    </source>
</evidence>
<dbReference type="GO" id="GO:0006631">
    <property type="term" value="P:fatty acid metabolic process"/>
    <property type="evidence" value="ECO:0007669"/>
    <property type="project" value="TreeGrafter"/>
</dbReference>
<keyword evidence="5" id="KW-0067">ATP-binding</keyword>
<dbReference type="InterPro" id="IPR020845">
    <property type="entry name" value="AMP-binding_CS"/>
</dbReference>
<sequence>MFNTFDWFNKWADYHPNKTAVKDPVSGRSLTYKEIDTAANALAQHLRERYQMAMGDRVAIIAENHLAQVILFAVAQKTGIILVPINFRLASKEMEALLTDSQCKLAYTDGCVDLKDLTTKTEFADLASVYNFTEKEAPLAFEPQLTEDAPLFILYTSGTTGLPKGILYTHKMLFWNSINTTQSLLINNDTVTLNCMPLFHTGGWNVLLTPVLHRGGTVIMFKKFDALAVLNCIVEERLDLFMAVPTMLKMMAELPEFTRADISCLHYIVVGGESMPLNLIETFHRKNVPIRQGYGLTEAGPNLTSLHQDDAHRKQGSIGKPNFYVDVKILGEDGNEAPTDTPGEILIGGPMVMPGYWKNPETTKAAKMGHWLRTGDIGRMDDEGFIYIMDRKKNMYISGGENVYPAEVERALLQHPNIREAVVIAGPHKKWGECGVAFLVAEPQPDKEELKSFCKTHLAKFKIPSEFYFVKNIPKNETGKLDRKRVKSDFLKQQLTP</sequence>
<feature type="domain" description="AMP-dependent synthetase/ligase" evidence="6">
    <location>
        <begin position="8"/>
        <end position="357"/>
    </location>
</feature>
<evidence type="ECO:0000256" key="1">
    <source>
        <dbReference type="ARBA" id="ARBA00006432"/>
    </source>
</evidence>
<dbReference type="RefSeq" id="WP_072988525.1">
    <property type="nucleotide sequence ID" value="NZ_FQYU01000001.1"/>
</dbReference>
<dbReference type="InterPro" id="IPR010192">
    <property type="entry name" value="MenE"/>
</dbReference>
<dbReference type="InterPro" id="IPR042099">
    <property type="entry name" value="ANL_N_sf"/>
</dbReference>
<keyword evidence="2" id="KW-0474">Menaquinone biosynthesis</keyword>
<evidence type="ECO:0000313" key="8">
    <source>
        <dbReference type="EMBL" id="SHI57581.1"/>
    </source>
</evidence>
<proteinExistence type="inferred from homology"/>
<gene>
    <name evidence="8" type="ORF">SAMN04488513_101688</name>
</gene>
<dbReference type="PROSITE" id="PS00455">
    <property type="entry name" value="AMP_BINDING"/>
    <property type="match status" value="1"/>
</dbReference>
<dbReference type="Gene3D" id="3.40.50.12780">
    <property type="entry name" value="N-terminal domain of ligase-like"/>
    <property type="match status" value="1"/>
</dbReference>
<dbReference type="Pfam" id="PF00501">
    <property type="entry name" value="AMP-binding"/>
    <property type="match status" value="1"/>
</dbReference>
<dbReference type="STRING" id="192903.SAMN04488513_101688"/>
<protein>
    <submittedName>
        <fullName evidence="8">Fatty-acyl-CoA synthase</fullName>
    </submittedName>
</protein>
<dbReference type="PANTHER" id="PTHR43201:SF5">
    <property type="entry name" value="MEDIUM-CHAIN ACYL-COA LIGASE ACSF2, MITOCHONDRIAL"/>
    <property type="match status" value="1"/>
</dbReference>
<keyword evidence="4" id="KW-0547">Nucleotide-binding</keyword>
<dbReference type="GO" id="GO:0031956">
    <property type="term" value="F:medium-chain fatty acid-CoA ligase activity"/>
    <property type="evidence" value="ECO:0007669"/>
    <property type="project" value="TreeGrafter"/>
</dbReference>
<dbReference type="NCBIfam" id="TIGR01923">
    <property type="entry name" value="menE"/>
    <property type="match status" value="1"/>
</dbReference>
<dbReference type="InterPro" id="IPR025110">
    <property type="entry name" value="AMP-bd_C"/>
</dbReference>
<dbReference type="GO" id="GO:0005524">
    <property type="term" value="F:ATP binding"/>
    <property type="evidence" value="ECO:0007669"/>
    <property type="project" value="UniProtKB-KW"/>
</dbReference>
<comment type="similarity">
    <text evidence="1">Belongs to the ATP-dependent AMP-binding enzyme family.</text>
</comment>
<dbReference type="InterPro" id="IPR045851">
    <property type="entry name" value="AMP-bd_C_sf"/>
</dbReference>
<keyword evidence="3" id="KW-0436">Ligase</keyword>
<evidence type="ECO:0000313" key="9">
    <source>
        <dbReference type="Proteomes" id="UP000184543"/>
    </source>
</evidence>
<evidence type="ECO:0000256" key="2">
    <source>
        <dbReference type="ARBA" id="ARBA00022428"/>
    </source>
</evidence>
<evidence type="ECO:0000256" key="3">
    <source>
        <dbReference type="ARBA" id="ARBA00022598"/>
    </source>
</evidence>
<evidence type="ECO:0000259" key="6">
    <source>
        <dbReference type="Pfam" id="PF00501"/>
    </source>
</evidence>
<dbReference type="AlphaFoldDB" id="A0A1M6C9W4"/>